<evidence type="ECO:0000256" key="1">
    <source>
        <dbReference type="ARBA" id="ARBA00022553"/>
    </source>
</evidence>
<dbReference type="EMBL" id="QFOT01000009">
    <property type="protein sequence ID" value="PZP57025.1"/>
    <property type="molecule type" value="Genomic_DNA"/>
</dbReference>
<dbReference type="InterPro" id="IPR001789">
    <property type="entry name" value="Sig_transdc_resp-reg_receiver"/>
</dbReference>
<dbReference type="InterPro" id="IPR050595">
    <property type="entry name" value="Bact_response_regulator"/>
</dbReference>
<organism evidence="4 5">
    <name type="scientific">Micavibrio aeruginosavorus</name>
    <dbReference type="NCBI Taxonomy" id="349221"/>
    <lineage>
        <taxon>Bacteria</taxon>
        <taxon>Pseudomonadati</taxon>
        <taxon>Bdellovibrionota</taxon>
        <taxon>Bdellovibrionia</taxon>
        <taxon>Bdellovibrionales</taxon>
        <taxon>Pseudobdellovibrionaceae</taxon>
        <taxon>Micavibrio</taxon>
    </lineage>
</organism>
<gene>
    <name evidence="4" type="ORF">DI586_01660</name>
</gene>
<evidence type="ECO:0000256" key="2">
    <source>
        <dbReference type="PROSITE-ProRule" id="PRU00169"/>
    </source>
</evidence>
<dbReference type="CDD" id="cd00156">
    <property type="entry name" value="REC"/>
    <property type="match status" value="1"/>
</dbReference>
<evidence type="ECO:0000313" key="5">
    <source>
        <dbReference type="Proteomes" id="UP000249739"/>
    </source>
</evidence>
<dbReference type="PROSITE" id="PS50110">
    <property type="entry name" value="RESPONSE_REGULATORY"/>
    <property type="match status" value="1"/>
</dbReference>
<accession>A0A2W5FLX0</accession>
<dbReference type="GO" id="GO:0000160">
    <property type="term" value="P:phosphorelay signal transduction system"/>
    <property type="evidence" value="ECO:0007669"/>
    <property type="project" value="InterPro"/>
</dbReference>
<feature type="domain" description="Response regulatory" evidence="3">
    <location>
        <begin position="9"/>
        <end position="122"/>
    </location>
</feature>
<evidence type="ECO:0000313" key="4">
    <source>
        <dbReference type="EMBL" id="PZP57025.1"/>
    </source>
</evidence>
<dbReference type="InterPro" id="IPR011006">
    <property type="entry name" value="CheY-like_superfamily"/>
</dbReference>
<dbReference type="PANTHER" id="PTHR44591:SF3">
    <property type="entry name" value="RESPONSE REGULATORY DOMAIN-CONTAINING PROTEIN"/>
    <property type="match status" value="1"/>
</dbReference>
<dbReference type="Pfam" id="PF00072">
    <property type="entry name" value="Response_reg"/>
    <property type="match status" value="1"/>
</dbReference>
<proteinExistence type="predicted"/>
<dbReference type="Proteomes" id="UP000249739">
    <property type="component" value="Unassembled WGS sequence"/>
</dbReference>
<feature type="modified residue" description="4-aspartylphosphate" evidence="2">
    <location>
        <position position="57"/>
    </location>
</feature>
<dbReference type="SUPFAM" id="SSF52172">
    <property type="entry name" value="CheY-like"/>
    <property type="match status" value="1"/>
</dbReference>
<keyword evidence="1 2" id="KW-0597">Phosphoprotein</keyword>
<evidence type="ECO:0000259" key="3">
    <source>
        <dbReference type="PROSITE" id="PS50110"/>
    </source>
</evidence>
<name>A0A2W5FLX0_9BACT</name>
<dbReference type="PANTHER" id="PTHR44591">
    <property type="entry name" value="STRESS RESPONSE REGULATOR PROTEIN 1"/>
    <property type="match status" value="1"/>
</dbReference>
<comment type="caution">
    <text evidence="4">The sequence shown here is derived from an EMBL/GenBank/DDBJ whole genome shotgun (WGS) entry which is preliminary data.</text>
</comment>
<sequence length="132" mass="14432">MSEVSSGGKVLIVEDNDFVRMQIVRYLKDASFDTIEASDGSSALAEIDKGIDLAIVDVRMEPIDGFEFIKSLRGRNITTPVILVTGDQNPDLLSEATKWSVSAVLMKPVQKDRLIKMATRAIQQAKMGSDGD</sequence>
<reference evidence="4 5" key="1">
    <citation type="submission" date="2017-08" db="EMBL/GenBank/DDBJ databases">
        <title>Infants hospitalized years apart are colonized by the same room-sourced microbial strains.</title>
        <authorList>
            <person name="Brooks B."/>
            <person name="Olm M.R."/>
            <person name="Firek B.A."/>
            <person name="Baker R."/>
            <person name="Thomas B.C."/>
            <person name="Morowitz M.J."/>
            <person name="Banfield J.F."/>
        </authorList>
    </citation>
    <scope>NUCLEOTIDE SEQUENCE [LARGE SCALE GENOMIC DNA]</scope>
    <source>
        <strain evidence="4">S2_006_000_R2_64</strain>
    </source>
</reference>
<dbReference type="SMART" id="SM00448">
    <property type="entry name" value="REC"/>
    <property type="match status" value="1"/>
</dbReference>
<protein>
    <recommendedName>
        <fullName evidence="3">Response regulatory domain-containing protein</fullName>
    </recommendedName>
</protein>
<dbReference type="AlphaFoldDB" id="A0A2W5FLX0"/>
<dbReference type="Gene3D" id="3.40.50.2300">
    <property type="match status" value="1"/>
</dbReference>